<organism evidence="2 3">
    <name type="scientific">Eumeta variegata</name>
    <name type="common">Bagworm moth</name>
    <name type="synonym">Eumeta japonica</name>
    <dbReference type="NCBI Taxonomy" id="151549"/>
    <lineage>
        <taxon>Eukaryota</taxon>
        <taxon>Metazoa</taxon>
        <taxon>Ecdysozoa</taxon>
        <taxon>Arthropoda</taxon>
        <taxon>Hexapoda</taxon>
        <taxon>Insecta</taxon>
        <taxon>Pterygota</taxon>
        <taxon>Neoptera</taxon>
        <taxon>Endopterygota</taxon>
        <taxon>Lepidoptera</taxon>
        <taxon>Glossata</taxon>
        <taxon>Ditrysia</taxon>
        <taxon>Tineoidea</taxon>
        <taxon>Psychidae</taxon>
        <taxon>Oiketicinae</taxon>
        <taxon>Eumeta</taxon>
    </lineage>
</organism>
<evidence type="ECO:0000313" key="2">
    <source>
        <dbReference type="EMBL" id="GBP22867.1"/>
    </source>
</evidence>
<protein>
    <submittedName>
        <fullName evidence="2">Uncharacterized protein</fullName>
    </submittedName>
</protein>
<name>A0A4C1U9X6_EUMVA</name>
<proteinExistence type="predicted"/>
<dbReference type="AlphaFoldDB" id="A0A4C1U9X6"/>
<evidence type="ECO:0000256" key="1">
    <source>
        <dbReference type="SAM" id="MobiDB-lite"/>
    </source>
</evidence>
<feature type="region of interest" description="Disordered" evidence="1">
    <location>
        <begin position="1"/>
        <end position="20"/>
    </location>
</feature>
<reference evidence="2 3" key="1">
    <citation type="journal article" date="2019" name="Commun. Biol.">
        <title>The bagworm genome reveals a unique fibroin gene that provides high tensile strength.</title>
        <authorList>
            <person name="Kono N."/>
            <person name="Nakamura H."/>
            <person name="Ohtoshi R."/>
            <person name="Tomita M."/>
            <person name="Numata K."/>
            <person name="Arakawa K."/>
        </authorList>
    </citation>
    <scope>NUCLEOTIDE SEQUENCE [LARGE SCALE GENOMIC DNA]</scope>
</reference>
<sequence length="103" mass="11298">MKACGALAGSSTPGPIGAGKRRQRRLVLMFSFVSFGYLKGSRNLWAQGIPAVRCPRASKTALSPKSSYSPKTAARCRISPCFDDHTSSNIKKYWLDSRTRKMA</sequence>
<gene>
    <name evidence="2" type="ORF">EVAR_17221_1</name>
</gene>
<accession>A0A4C1U9X6</accession>
<keyword evidence="3" id="KW-1185">Reference proteome</keyword>
<dbReference type="Proteomes" id="UP000299102">
    <property type="component" value="Unassembled WGS sequence"/>
</dbReference>
<dbReference type="EMBL" id="BGZK01000144">
    <property type="protein sequence ID" value="GBP22867.1"/>
    <property type="molecule type" value="Genomic_DNA"/>
</dbReference>
<evidence type="ECO:0000313" key="3">
    <source>
        <dbReference type="Proteomes" id="UP000299102"/>
    </source>
</evidence>
<comment type="caution">
    <text evidence="2">The sequence shown here is derived from an EMBL/GenBank/DDBJ whole genome shotgun (WGS) entry which is preliminary data.</text>
</comment>